<dbReference type="PANTHER" id="PTHR30136:SF24">
    <property type="entry name" value="HTH-TYPE TRANSCRIPTIONAL REPRESSOR ALLR"/>
    <property type="match status" value="1"/>
</dbReference>
<evidence type="ECO:0000256" key="7">
    <source>
        <dbReference type="ARBA" id="ARBA00070406"/>
    </source>
</evidence>
<evidence type="ECO:0000313" key="11">
    <source>
        <dbReference type="Proteomes" id="UP000190037"/>
    </source>
</evidence>
<dbReference type="OrthoDB" id="4474362at2"/>
<dbReference type="STRING" id="159449.B4N89_34215"/>
<accession>A0A1T3NQS1</accession>
<dbReference type="Pfam" id="PF01614">
    <property type="entry name" value="IclR_C"/>
    <property type="match status" value="1"/>
</dbReference>
<dbReference type="FunFam" id="1.10.10.10:FF:000056">
    <property type="entry name" value="IclR family transcriptional regulator"/>
    <property type="match status" value="1"/>
</dbReference>
<dbReference type="GO" id="GO:0045892">
    <property type="term" value="P:negative regulation of DNA-templated transcription"/>
    <property type="evidence" value="ECO:0007669"/>
    <property type="project" value="TreeGrafter"/>
</dbReference>
<dbReference type="GO" id="GO:0006071">
    <property type="term" value="P:glycerol metabolic process"/>
    <property type="evidence" value="ECO:0007669"/>
    <property type="project" value="UniProtKB-KW"/>
</dbReference>
<evidence type="ECO:0000256" key="6">
    <source>
        <dbReference type="ARBA" id="ARBA00058938"/>
    </source>
</evidence>
<dbReference type="InterPro" id="IPR029016">
    <property type="entry name" value="GAF-like_dom_sf"/>
</dbReference>
<dbReference type="AlphaFoldDB" id="A0A1T3NQS1"/>
<keyword evidence="1" id="KW-0319">Glycerol metabolism</keyword>
<gene>
    <name evidence="10" type="ORF">B4N89_34215</name>
</gene>
<feature type="domain" description="HTH iclR-type" evidence="8">
    <location>
        <begin position="19"/>
        <end position="81"/>
    </location>
</feature>
<keyword evidence="4" id="KW-0010">Activator</keyword>
<evidence type="ECO:0000313" key="10">
    <source>
        <dbReference type="EMBL" id="OPC79138.1"/>
    </source>
</evidence>
<dbReference type="SMART" id="SM00346">
    <property type="entry name" value="HTH_ICLR"/>
    <property type="match status" value="1"/>
</dbReference>
<dbReference type="EMBL" id="MWQN01000002">
    <property type="protein sequence ID" value="OPC79138.1"/>
    <property type="molecule type" value="Genomic_DNA"/>
</dbReference>
<evidence type="ECO:0000256" key="5">
    <source>
        <dbReference type="ARBA" id="ARBA00023163"/>
    </source>
</evidence>
<dbReference type="InterPro" id="IPR005471">
    <property type="entry name" value="Tscrpt_reg_IclR_N"/>
</dbReference>
<dbReference type="GO" id="GO:0003677">
    <property type="term" value="F:DNA binding"/>
    <property type="evidence" value="ECO:0007669"/>
    <property type="project" value="UniProtKB-KW"/>
</dbReference>
<dbReference type="PANTHER" id="PTHR30136">
    <property type="entry name" value="HELIX-TURN-HELIX TRANSCRIPTIONAL REGULATOR, ICLR FAMILY"/>
    <property type="match status" value="1"/>
</dbReference>
<evidence type="ECO:0000256" key="1">
    <source>
        <dbReference type="ARBA" id="ARBA00022798"/>
    </source>
</evidence>
<dbReference type="SUPFAM" id="SSF46785">
    <property type="entry name" value="Winged helix' DNA-binding domain"/>
    <property type="match status" value="1"/>
</dbReference>
<dbReference type="RefSeq" id="WP_078980355.1">
    <property type="nucleotide sequence ID" value="NZ_MWQN01000002.1"/>
</dbReference>
<protein>
    <recommendedName>
        <fullName evidence="7">Glycerol operon regulatory protein</fullName>
    </recommendedName>
</protein>
<dbReference type="SUPFAM" id="SSF55781">
    <property type="entry name" value="GAF domain-like"/>
    <property type="match status" value="1"/>
</dbReference>
<evidence type="ECO:0000259" key="8">
    <source>
        <dbReference type="PROSITE" id="PS51077"/>
    </source>
</evidence>
<dbReference type="InterPro" id="IPR036388">
    <property type="entry name" value="WH-like_DNA-bd_sf"/>
</dbReference>
<organism evidence="10 11">
    <name type="scientific">Embleya scabrispora</name>
    <dbReference type="NCBI Taxonomy" id="159449"/>
    <lineage>
        <taxon>Bacteria</taxon>
        <taxon>Bacillati</taxon>
        <taxon>Actinomycetota</taxon>
        <taxon>Actinomycetes</taxon>
        <taxon>Kitasatosporales</taxon>
        <taxon>Streptomycetaceae</taxon>
        <taxon>Embleya</taxon>
    </lineage>
</organism>
<evidence type="ECO:0000259" key="9">
    <source>
        <dbReference type="PROSITE" id="PS51078"/>
    </source>
</evidence>
<keyword evidence="11" id="KW-1185">Reference proteome</keyword>
<dbReference type="GO" id="GO:0003700">
    <property type="term" value="F:DNA-binding transcription factor activity"/>
    <property type="evidence" value="ECO:0007669"/>
    <property type="project" value="TreeGrafter"/>
</dbReference>
<dbReference type="InterPro" id="IPR050707">
    <property type="entry name" value="HTH_MetabolicPath_Reg"/>
</dbReference>
<dbReference type="Gene3D" id="1.10.10.10">
    <property type="entry name" value="Winged helix-like DNA-binding domain superfamily/Winged helix DNA-binding domain"/>
    <property type="match status" value="1"/>
</dbReference>
<keyword evidence="5" id="KW-0804">Transcription</keyword>
<feature type="domain" description="IclR-ED" evidence="9">
    <location>
        <begin position="82"/>
        <end position="264"/>
    </location>
</feature>
<reference evidence="10 11" key="1">
    <citation type="submission" date="2017-03" db="EMBL/GenBank/DDBJ databases">
        <title>Draft genome sequence of Streptomyces scabrisporus NF3, endophyte isolated from Amphipterygium adstringens.</title>
        <authorList>
            <person name="Vazquez M."/>
            <person name="Ceapa C.D."/>
            <person name="Rodriguez Luna D."/>
            <person name="Sanchez Esquivel S."/>
        </authorList>
    </citation>
    <scope>NUCLEOTIDE SEQUENCE [LARGE SCALE GENOMIC DNA]</scope>
    <source>
        <strain evidence="10 11">NF3</strain>
    </source>
</reference>
<name>A0A1T3NQS1_9ACTN</name>
<evidence type="ECO:0000256" key="2">
    <source>
        <dbReference type="ARBA" id="ARBA00023015"/>
    </source>
</evidence>
<evidence type="ECO:0000256" key="4">
    <source>
        <dbReference type="ARBA" id="ARBA00023159"/>
    </source>
</evidence>
<comment type="function">
    <text evidence="6">May be an activator protein for the gylABX operon.</text>
</comment>
<dbReference type="InterPro" id="IPR036390">
    <property type="entry name" value="WH_DNA-bd_sf"/>
</dbReference>
<keyword evidence="3" id="KW-0238">DNA-binding</keyword>
<dbReference type="Gene3D" id="3.30.450.40">
    <property type="match status" value="1"/>
</dbReference>
<proteinExistence type="predicted"/>
<dbReference type="InterPro" id="IPR014757">
    <property type="entry name" value="Tscrpt_reg_IclR_C"/>
</dbReference>
<sequence length="267" mass="28726">MPGTTPRDADHGSGHRGRNSTADRALDILLLFRDDRLALTASQVAGHLGVARSTAYRYLQSLTTSGFLEENDGGVGFRLGPRVLDLARLARKGVGLSELARPVMRELALAVGQPVLLTRRTGDSVVCLEREEALHTLRLSYERGQVFPVNAGAAALTLLAWAPDADIERVLARPLPRFTDATITHPDELRVRLAGIRARGYAVARGEFDPDLLGIGAPVHREDGTIVAAVSIAALSHRIPDEQVPHYVTAVRASAAELSARVSRMGL</sequence>
<dbReference type="Proteomes" id="UP000190037">
    <property type="component" value="Unassembled WGS sequence"/>
</dbReference>
<dbReference type="PROSITE" id="PS51077">
    <property type="entry name" value="HTH_ICLR"/>
    <property type="match status" value="1"/>
</dbReference>
<evidence type="ECO:0000256" key="3">
    <source>
        <dbReference type="ARBA" id="ARBA00023125"/>
    </source>
</evidence>
<keyword evidence="2" id="KW-0805">Transcription regulation</keyword>
<dbReference type="Pfam" id="PF09339">
    <property type="entry name" value="HTH_IclR"/>
    <property type="match status" value="1"/>
</dbReference>
<dbReference type="PROSITE" id="PS51078">
    <property type="entry name" value="ICLR_ED"/>
    <property type="match status" value="1"/>
</dbReference>
<comment type="caution">
    <text evidence="10">The sequence shown here is derived from an EMBL/GenBank/DDBJ whole genome shotgun (WGS) entry which is preliminary data.</text>
</comment>